<dbReference type="STRING" id="400727.A0A2T7NEI7"/>
<dbReference type="Pfam" id="PF02893">
    <property type="entry name" value="GRAM"/>
    <property type="match status" value="1"/>
</dbReference>
<dbReference type="InterPro" id="IPR011993">
    <property type="entry name" value="PH-like_dom_sf"/>
</dbReference>
<evidence type="ECO:0000313" key="4">
    <source>
        <dbReference type="EMBL" id="PVD19587.1"/>
    </source>
</evidence>
<keyword evidence="2" id="KW-0472">Membrane</keyword>
<feature type="transmembrane region" description="Helical" evidence="2">
    <location>
        <begin position="305"/>
        <end position="329"/>
    </location>
</feature>
<dbReference type="GO" id="GO:0032366">
    <property type="term" value="P:intracellular sterol transport"/>
    <property type="evidence" value="ECO:0007669"/>
    <property type="project" value="TreeGrafter"/>
</dbReference>
<dbReference type="GO" id="GO:0005886">
    <property type="term" value="C:plasma membrane"/>
    <property type="evidence" value="ECO:0007669"/>
    <property type="project" value="TreeGrafter"/>
</dbReference>
<dbReference type="GO" id="GO:0005789">
    <property type="term" value="C:endoplasmic reticulum membrane"/>
    <property type="evidence" value="ECO:0007669"/>
    <property type="project" value="TreeGrafter"/>
</dbReference>
<name>A0A2T7NEI7_POMCA</name>
<evidence type="ECO:0000256" key="1">
    <source>
        <dbReference type="SAM" id="MobiDB-lite"/>
    </source>
</evidence>
<dbReference type="EMBL" id="PZQS01000013">
    <property type="protein sequence ID" value="PVD19587.1"/>
    <property type="molecule type" value="Genomic_DNA"/>
</dbReference>
<evidence type="ECO:0000256" key="2">
    <source>
        <dbReference type="SAM" id="Phobius"/>
    </source>
</evidence>
<dbReference type="Proteomes" id="UP000245119">
    <property type="component" value="Linkage Group LG13"/>
</dbReference>
<evidence type="ECO:0000259" key="3">
    <source>
        <dbReference type="SMART" id="SM00568"/>
    </source>
</evidence>
<dbReference type="GO" id="GO:0140268">
    <property type="term" value="C:endoplasmic reticulum-plasma membrane contact site"/>
    <property type="evidence" value="ECO:0007669"/>
    <property type="project" value="TreeGrafter"/>
</dbReference>
<dbReference type="Gene3D" id="2.30.29.30">
    <property type="entry name" value="Pleckstrin-homology domain (PH domain)/Phosphotyrosine-binding domain (PTB)"/>
    <property type="match status" value="1"/>
</dbReference>
<sequence length="451" mass="49999">MPSLLLTKDPSPSADETTVESAEQGSSETHQGSSETRKSGSSVTSGCFISHSLESVAFVPCDNSSPKAAGEPIKVSDSSELPANISKSKNARFHKLFKSVPTDEYPLDSFSCAFKGDILLQGMMYVSQNWICFYSKIRARGRLLEIPLEKVISITREKLALFIPNAIGIQVADQKYVFGSFMSRDNTYKLLLTLLKLSQDTAIKPVRSLCNGNSHEDDITHSADISCESDTTENESDEAKEISEGVHSASAFLQSAELPSAHEKKQHAVRKSPVLSTVRCIDCWKIFTAFSTFAVKIQKIPRTNLLLAVCCILVLFLFLSAMGLTYKILLLQTQLEMSNLWTPSHQKSFREQVMGSMYTLQSESHMATIHQLHDVLKANIQVLEQVLEKPSRFFNTGIISRLSHKEVSCCMNSSSHPHRFPNVSSQQVLEASKTSSVFRRKLDGSDSNSQL</sequence>
<evidence type="ECO:0000313" key="5">
    <source>
        <dbReference type="Proteomes" id="UP000245119"/>
    </source>
</evidence>
<proteinExistence type="predicted"/>
<dbReference type="InterPro" id="IPR051482">
    <property type="entry name" value="Cholesterol_transport"/>
</dbReference>
<dbReference type="PANTHER" id="PTHR23319">
    <property type="entry name" value="GRAM DOMAIN CONTAINING 1B, ISOFORM E"/>
    <property type="match status" value="1"/>
</dbReference>
<dbReference type="OrthoDB" id="74360at2759"/>
<keyword evidence="2" id="KW-0812">Transmembrane</keyword>
<dbReference type="InterPro" id="IPR004182">
    <property type="entry name" value="GRAM"/>
</dbReference>
<keyword evidence="5" id="KW-1185">Reference proteome</keyword>
<comment type="caution">
    <text evidence="4">The sequence shown here is derived from an EMBL/GenBank/DDBJ whole genome shotgun (WGS) entry which is preliminary data.</text>
</comment>
<feature type="compositionally biased region" description="Polar residues" evidence="1">
    <location>
        <begin position="14"/>
        <end position="43"/>
    </location>
</feature>
<dbReference type="CDD" id="cd13220">
    <property type="entry name" value="PH-GRAM_GRAMDC"/>
    <property type="match status" value="1"/>
</dbReference>
<dbReference type="GO" id="GO:0120015">
    <property type="term" value="F:sterol transfer activity"/>
    <property type="evidence" value="ECO:0007669"/>
    <property type="project" value="TreeGrafter"/>
</dbReference>
<dbReference type="SMART" id="SM00568">
    <property type="entry name" value="GRAM"/>
    <property type="match status" value="1"/>
</dbReference>
<protein>
    <recommendedName>
        <fullName evidence="3">GRAM domain-containing protein</fullName>
    </recommendedName>
</protein>
<keyword evidence="2" id="KW-1133">Transmembrane helix</keyword>
<gene>
    <name evidence="4" type="ORF">C0Q70_20077</name>
</gene>
<dbReference type="PANTHER" id="PTHR23319:SF4">
    <property type="entry name" value="GRAM DOMAIN CONTAINING 1B, ISOFORM E"/>
    <property type="match status" value="1"/>
</dbReference>
<dbReference type="GO" id="GO:0032934">
    <property type="term" value="F:sterol binding"/>
    <property type="evidence" value="ECO:0007669"/>
    <property type="project" value="TreeGrafter"/>
</dbReference>
<organism evidence="4 5">
    <name type="scientific">Pomacea canaliculata</name>
    <name type="common">Golden apple snail</name>
    <dbReference type="NCBI Taxonomy" id="400727"/>
    <lineage>
        <taxon>Eukaryota</taxon>
        <taxon>Metazoa</taxon>
        <taxon>Spiralia</taxon>
        <taxon>Lophotrochozoa</taxon>
        <taxon>Mollusca</taxon>
        <taxon>Gastropoda</taxon>
        <taxon>Caenogastropoda</taxon>
        <taxon>Architaenioglossa</taxon>
        <taxon>Ampullarioidea</taxon>
        <taxon>Ampullariidae</taxon>
        <taxon>Pomacea</taxon>
    </lineage>
</organism>
<accession>A0A2T7NEI7</accession>
<dbReference type="AlphaFoldDB" id="A0A2T7NEI7"/>
<reference evidence="4 5" key="1">
    <citation type="submission" date="2018-04" db="EMBL/GenBank/DDBJ databases">
        <title>The genome of golden apple snail Pomacea canaliculata provides insight into stress tolerance and invasive adaptation.</title>
        <authorList>
            <person name="Liu C."/>
            <person name="Liu B."/>
            <person name="Ren Y."/>
            <person name="Zhang Y."/>
            <person name="Wang H."/>
            <person name="Li S."/>
            <person name="Jiang F."/>
            <person name="Yin L."/>
            <person name="Zhang G."/>
            <person name="Qian W."/>
            <person name="Fan W."/>
        </authorList>
    </citation>
    <scope>NUCLEOTIDE SEQUENCE [LARGE SCALE GENOMIC DNA]</scope>
    <source>
        <strain evidence="4">SZHN2017</strain>
        <tissue evidence="4">Muscle</tissue>
    </source>
</reference>
<feature type="region of interest" description="Disordered" evidence="1">
    <location>
        <begin position="1"/>
        <end position="43"/>
    </location>
</feature>
<feature type="domain" description="GRAM" evidence="3">
    <location>
        <begin position="91"/>
        <end position="158"/>
    </location>
</feature>